<comment type="caution">
    <text evidence="1">The sequence shown here is derived from an EMBL/GenBank/DDBJ whole genome shotgun (WGS) entry which is preliminary data.</text>
</comment>
<protein>
    <submittedName>
        <fullName evidence="1">Uncharacterized protein</fullName>
    </submittedName>
</protein>
<evidence type="ECO:0000313" key="1">
    <source>
        <dbReference type="EMBL" id="KAB8338946.1"/>
    </source>
</evidence>
<dbReference type="Proteomes" id="UP000327013">
    <property type="component" value="Unassembled WGS sequence"/>
</dbReference>
<evidence type="ECO:0000313" key="2">
    <source>
        <dbReference type="Proteomes" id="UP000327013"/>
    </source>
</evidence>
<reference evidence="1 2" key="1">
    <citation type="submission" date="2019-06" db="EMBL/GenBank/DDBJ databases">
        <title>A chromosomal-level reference genome of Carpinus fangiana (Coryloideae, Betulaceae).</title>
        <authorList>
            <person name="Yang X."/>
            <person name="Wang Z."/>
            <person name="Zhang L."/>
            <person name="Hao G."/>
            <person name="Liu J."/>
            <person name="Yang Y."/>
        </authorList>
    </citation>
    <scope>NUCLEOTIDE SEQUENCE [LARGE SCALE GENOMIC DNA]</scope>
    <source>
        <strain evidence="1">Cfa_2016G</strain>
        <tissue evidence="1">Leaf</tissue>
    </source>
</reference>
<keyword evidence="2" id="KW-1185">Reference proteome</keyword>
<organism evidence="1 2">
    <name type="scientific">Carpinus fangiana</name>
    <dbReference type="NCBI Taxonomy" id="176857"/>
    <lineage>
        <taxon>Eukaryota</taxon>
        <taxon>Viridiplantae</taxon>
        <taxon>Streptophyta</taxon>
        <taxon>Embryophyta</taxon>
        <taxon>Tracheophyta</taxon>
        <taxon>Spermatophyta</taxon>
        <taxon>Magnoliopsida</taxon>
        <taxon>eudicotyledons</taxon>
        <taxon>Gunneridae</taxon>
        <taxon>Pentapetalae</taxon>
        <taxon>rosids</taxon>
        <taxon>fabids</taxon>
        <taxon>Fagales</taxon>
        <taxon>Betulaceae</taxon>
        <taxon>Carpinus</taxon>
    </lineage>
</organism>
<proteinExistence type="predicted"/>
<accession>A0A5N6KQM0</accession>
<sequence length="73" mass="8252">MTGLCMPPEEDPDDRRGLEYGMSKLPQMVERGVICLNAVCPYAHSNNRQEEIARRLVSSSRGYHAFSKLAHCE</sequence>
<gene>
    <name evidence="1" type="ORF">FH972_021886</name>
</gene>
<name>A0A5N6KQM0_9ROSI</name>
<dbReference type="AlphaFoldDB" id="A0A5N6KQM0"/>
<dbReference type="EMBL" id="VIBQ01000010">
    <property type="protein sequence ID" value="KAB8338946.1"/>
    <property type="molecule type" value="Genomic_DNA"/>
</dbReference>